<name>A0A6S6SM80_9BACT</name>
<dbReference type="Pfam" id="PF10985">
    <property type="entry name" value="DUF2805"/>
    <property type="match status" value="1"/>
</dbReference>
<dbReference type="AlphaFoldDB" id="A0A6S6SM80"/>
<proteinExistence type="predicted"/>
<protein>
    <submittedName>
        <fullName evidence="1">TIGR03643 family protein</fullName>
    </submittedName>
</protein>
<dbReference type="EMBL" id="CACVAP010000042">
    <property type="protein sequence ID" value="CAA6804055.1"/>
    <property type="molecule type" value="Genomic_DNA"/>
</dbReference>
<sequence length="108" mass="13332">MEKQTYKTLLENDPMNYRKLVKRKKVKVRNLDFEELDDNRLVEMAWQDRMPFDIIYLQYGLTENQVKNKMRKLISKKAYSRWRKRVQGRVTKHSKKCDHKPNRFQGPW</sequence>
<organism evidence="1">
    <name type="scientific">uncultured Sulfurovum sp</name>
    <dbReference type="NCBI Taxonomy" id="269237"/>
    <lineage>
        <taxon>Bacteria</taxon>
        <taxon>Pseudomonadati</taxon>
        <taxon>Campylobacterota</taxon>
        <taxon>Epsilonproteobacteria</taxon>
        <taxon>Campylobacterales</taxon>
        <taxon>Sulfurovaceae</taxon>
        <taxon>Sulfurovum</taxon>
        <taxon>environmental samples</taxon>
    </lineage>
</organism>
<reference evidence="1" key="1">
    <citation type="submission" date="2020-01" db="EMBL/GenBank/DDBJ databases">
        <authorList>
            <person name="Meier V. D."/>
            <person name="Meier V D."/>
        </authorList>
    </citation>
    <scope>NUCLEOTIDE SEQUENCE</scope>
    <source>
        <strain evidence="1">HLG_WM_MAG_06</strain>
    </source>
</reference>
<evidence type="ECO:0000313" key="1">
    <source>
        <dbReference type="EMBL" id="CAA6804055.1"/>
    </source>
</evidence>
<gene>
    <name evidence="1" type="ORF">HELGO_WM36723</name>
</gene>
<accession>A0A6S6SM80</accession>
<dbReference type="NCBIfam" id="TIGR03643">
    <property type="entry name" value="TIGR03643 family protein"/>
    <property type="match status" value="1"/>
</dbReference>
<dbReference type="InterPro" id="IPR019882">
    <property type="entry name" value="CHP03643"/>
</dbReference>